<evidence type="ECO:0000313" key="3">
    <source>
        <dbReference type="EMBL" id="GMT34029.1"/>
    </source>
</evidence>
<comment type="caution">
    <text evidence="3">The sequence shown here is derived from an EMBL/GenBank/DDBJ whole genome shotgun (WGS) entry which is preliminary data.</text>
</comment>
<evidence type="ECO:0000256" key="1">
    <source>
        <dbReference type="SAM" id="MobiDB-lite"/>
    </source>
</evidence>
<protein>
    <submittedName>
        <fullName evidence="3">Uncharacterized protein</fullName>
    </submittedName>
</protein>
<dbReference type="EMBL" id="BTSY01000006">
    <property type="protein sequence ID" value="GMT34029.1"/>
    <property type="molecule type" value="Genomic_DNA"/>
</dbReference>
<keyword evidence="4" id="KW-1185">Reference proteome</keyword>
<name>A0AAV5WWQ3_9BILA</name>
<sequence>SLLLLLLLVPTVISNVVSRRSYADHDEQSSIFQANAPLDSRSFYQLTSKYDFSPNKVNANPPLFEFDWIDAMNIFTDERKWGGKAENTKKEEEDESWEDVFG</sequence>
<feature type="compositionally biased region" description="Acidic residues" evidence="1">
    <location>
        <begin position="92"/>
        <end position="102"/>
    </location>
</feature>
<feature type="chain" id="PRO_5043865315" evidence="2">
    <location>
        <begin position="19"/>
        <end position="102"/>
    </location>
</feature>
<feature type="signal peptide" evidence="2">
    <location>
        <begin position="1"/>
        <end position="18"/>
    </location>
</feature>
<accession>A0AAV5WWQ3</accession>
<organism evidence="3 4">
    <name type="scientific">Pristionchus fissidentatus</name>
    <dbReference type="NCBI Taxonomy" id="1538716"/>
    <lineage>
        <taxon>Eukaryota</taxon>
        <taxon>Metazoa</taxon>
        <taxon>Ecdysozoa</taxon>
        <taxon>Nematoda</taxon>
        <taxon>Chromadorea</taxon>
        <taxon>Rhabditida</taxon>
        <taxon>Rhabditina</taxon>
        <taxon>Diplogasteromorpha</taxon>
        <taxon>Diplogasteroidea</taxon>
        <taxon>Neodiplogasteridae</taxon>
        <taxon>Pristionchus</taxon>
    </lineage>
</organism>
<dbReference type="Proteomes" id="UP001432322">
    <property type="component" value="Unassembled WGS sequence"/>
</dbReference>
<feature type="region of interest" description="Disordered" evidence="1">
    <location>
        <begin position="82"/>
        <end position="102"/>
    </location>
</feature>
<gene>
    <name evidence="3" type="ORF">PFISCL1PPCAC_25326</name>
</gene>
<feature type="compositionally biased region" description="Basic and acidic residues" evidence="1">
    <location>
        <begin position="82"/>
        <end position="91"/>
    </location>
</feature>
<evidence type="ECO:0000313" key="4">
    <source>
        <dbReference type="Proteomes" id="UP001432322"/>
    </source>
</evidence>
<proteinExistence type="predicted"/>
<reference evidence="3" key="1">
    <citation type="submission" date="2023-10" db="EMBL/GenBank/DDBJ databases">
        <title>Genome assembly of Pristionchus species.</title>
        <authorList>
            <person name="Yoshida K."/>
            <person name="Sommer R.J."/>
        </authorList>
    </citation>
    <scope>NUCLEOTIDE SEQUENCE</scope>
    <source>
        <strain evidence="3">RS5133</strain>
    </source>
</reference>
<dbReference type="AlphaFoldDB" id="A0AAV5WWQ3"/>
<evidence type="ECO:0000256" key="2">
    <source>
        <dbReference type="SAM" id="SignalP"/>
    </source>
</evidence>
<feature type="non-terminal residue" evidence="3">
    <location>
        <position position="102"/>
    </location>
</feature>
<feature type="non-terminal residue" evidence="3">
    <location>
        <position position="1"/>
    </location>
</feature>
<keyword evidence="2" id="KW-0732">Signal</keyword>